<dbReference type="InterPro" id="IPR013249">
    <property type="entry name" value="RNA_pol_sigma70_r4_t2"/>
</dbReference>
<dbReference type="KEGG" id="bko:CKF48_01755"/>
<keyword evidence="2 6" id="KW-0805">Transcription regulation</keyword>
<dbReference type="InterPro" id="IPR013325">
    <property type="entry name" value="RNA_pol_sigma_r2"/>
</dbReference>
<dbReference type="InterPro" id="IPR039425">
    <property type="entry name" value="RNA_pol_sigma-70-like"/>
</dbReference>
<name>A0A248TDB9_9BACI</name>
<gene>
    <name evidence="9" type="ORF">CKF48_01755</name>
</gene>
<dbReference type="GO" id="GO:0003677">
    <property type="term" value="F:DNA binding"/>
    <property type="evidence" value="ECO:0007669"/>
    <property type="project" value="UniProtKB-KW"/>
</dbReference>
<feature type="domain" description="RNA polymerase sigma factor 70 region 4 type 2" evidence="8">
    <location>
        <begin position="108"/>
        <end position="159"/>
    </location>
</feature>
<dbReference type="InterPro" id="IPR014284">
    <property type="entry name" value="RNA_pol_sigma-70_dom"/>
</dbReference>
<evidence type="ECO:0000256" key="1">
    <source>
        <dbReference type="ARBA" id="ARBA00010641"/>
    </source>
</evidence>
<dbReference type="OrthoDB" id="306910at2"/>
<feature type="domain" description="RNA polymerase sigma-70 region 2" evidence="7">
    <location>
        <begin position="12"/>
        <end position="78"/>
    </location>
</feature>
<evidence type="ECO:0000313" key="10">
    <source>
        <dbReference type="Proteomes" id="UP000215137"/>
    </source>
</evidence>
<evidence type="ECO:0000259" key="8">
    <source>
        <dbReference type="Pfam" id="PF08281"/>
    </source>
</evidence>
<dbReference type="AlphaFoldDB" id="A0A248TDB9"/>
<evidence type="ECO:0000259" key="7">
    <source>
        <dbReference type="Pfam" id="PF04542"/>
    </source>
</evidence>
<accession>A0A248TDB9</accession>
<dbReference type="RefSeq" id="WP_095369738.1">
    <property type="nucleotide sequence ID" value="NZ_CP022983.1"/>
</dbReference>
<dbReference type="InterPro" id="IPR000838">
    <property type="entry name" value="RNA_pol_sigma70_ECF_CS"/>
</dbReference>
<dbReference type="GO" id="GO:0006352">
    <property type="term" value="P:DNA-templated transcription initiation"/>
    <property type="evidence" value="ECO:0007669"/>
    <property type="project" value="InterPro"/>
</dbReference>
<evidence type="ECO:0000256" key="3">
    <source>
        <dbReference type="ARBA" id="ARBA00023082"/>
    </source>
</evidence>
<dbReference type="InterPro" id="IPR007627">
    <property type="entry name" value="RNA_pol_sigma70_r2"/>
</dbReference>
<dbReference type="Proteomes" id="UP000215137">
    <property type="component" value="Chromosome"/>
</dbReference>
<dbReference type="GO" id="GO:0016987">
    <property type="term" value="F:sigma factor activity"/>
    <property type="evidence" value="ECO:0007669"/>
    <property type="project" value="UniProtKB-KW"/>
</dbReference>
<dbReference type="Gene3D" id="1.10.10.10">
    <property type="entry name" value="Winged helix-like DNA-binding domain superfamily/Winged helix DNA-binding domain"/>
    <property type="match status" value="1"/>
</dbReference>
<organism evidence="9 10">
    <name type="scientific">Cytobacillus kochii</name>
    <dbReference type="NCBI Taxonomy" id="859143"/>
    <lineage>
        <taxon>Bacteria</taxon>
        <taxon>Bacillati</taxon>
        <taxon>Bacillota</taxon>
        <taxon>Bacilli</taxon>
        <taxon>Bacillales</taxon>
        <taxon>Bacillaceae</taxon>
        <taxon>Cytobacillus</taxon>
    </lineage>
</organism>
<dbReference type="SUPFAM" id="SSF88946">
    <property type="entry name" value="Sigma2 domain of RNA polymerase sigma factors"/>
    <property type="match status" value="1"/>
</dbReference>
<evidence type="ECO:0000256" key="4">
    <source>
        <dbReference type="ARBA" id="ARBA00023125"/>
    </source>
</evidence>
<evidence type="ECO:0000313" key="9">
    <source>
        <dbReference type="EMBL" id="ASV66163.1"/>
    </source>
</evidence>
<keyword evidence="4 6" id="KW-0238">DNA-binding</keyword>
<dbReference type="InterPro" id="IPR036388">
    <property type="entry name" value="WH-like_DNA-bd_sf"/>
</dbReference>
<keyword evidence="10" id="KW-1185">Reference proteome</keyword>
<dbReference type="InterPro" id="IPR013324">
    <property type="entry name" value="RNA_pol_sigma_r3/r4-like"/>
</dbReference>
<dbReference type="GO" id="GO:0006950">
    <property type="term" value="P:response to stress"/>
    <property type="evidence" value="ECO:0007669"/>
    <property type="project" value="UniProtKB-ARBA"/>
</dbReference>
<dbReference type="PANTHER" id="PTHR43133">
    <property type="entry name" value="RNA POLYMERASE ECF-TYPE SIGMA FACTO"/>
    <property type="match status" value="1"/>
</dbReference>
<keyword evidence="3 6" id="KW-0731">Sigma factor</keyword>
<dbReference type="Gene3D" id="1.10.1740.10">
    <property type="match status" value="1"/>
</dbReference>
<reference evidence="9 10" key="1">
    <citation type="submission" date="2017-08" db="EMBL/GenBank/DDBJ databases">
        <title>Complete Genome Sequence of Bacillus kochii Oregon-R-modENCODE STRAIN BDGP4, isolated from Drosophila melanogaster gut.</title>
        <authorList>
            <person name="Wan K.H."/>
            <person name="Yu C."/>
            <person name="Park S."/>
            <person name="Hammonds A.S."/>
            <person name="Booth B.W."/>
            <person name="Celniker S.E."/>
        </authorList>
    </citation>
    <scope>NUCLEOTIDE SEQUENCE [LARGE SCALE GENOMIC DNA]</scope>
    <source>
        <strain evidence="9 10">BDGP4</strain>
    </source>
</reference>
<dbReference type="NCBIfam" id="TIGR02937">
    <property type="entry name" value="sigma70-ECF"/>
    <property type="match status" value="1"/>
</dbReference>
<comment type="similarity">
    <text evidence="1 6">Belongs to the sigma-70 factor family. ECF subfamily.</text>
</comment>
<proteinExistence type="inferred from homology"/>
<sequence>MGSDGQSFIEIYRIYHHQIFRFIYSMIEQQETAEDLTQDTFIKAFMSKNQVEHPDKIHSWLFSIAKNTTIDFIRKQQKLQHELYLNKDWIKNHSIPENQFIQDEGVHALYQAINHLKTNYRNVLVLRKIKECTIKETAEILGWREDKVRITTTRAIKSLKKIWKNTYGDQYHLL</sequence>
<keyword evidence="5 6" id="KW-0804">Transcription</keyword>
<dbReference type="PROSITE" id="PS01063">
    <property type="entry name" value="SIGMA70_ECF"/>
    <property type="match status" value="1"/>
</dbReference>
<dbReference type="Pfam" id="PF08281">
    <property type="entry name" value="Sigma70_r4_2"/>
    <property type="match status" value="1"/>
</dbReference>
<dbReference type="EMBL" id="CP022983">
    <property type="protein sequence ID" value="ASV66163.1"/>
    <property type="molecule type" value="Genomic_DNA"/>
</dbReference>
<dbReference type="SUPFAM" id="SSF88659">
    <property type="entry name" value="Sigma3 and sigma4 domains of RNA polymerase sigma factors"/>
    <property type="match status" value="1"/>
</dbReference>
<evidence type="ECO:0000256" key="5">
    <source>
        <dbReference type="ARBA" id="ARBA00023163"/>
    </source>
</evidence>
<evidence type="ECO:0000256" key="2">
    <source>
        <dbReference type="ARBA" id="ARBA00023015"/>
    </source>
</evidence>
<dbReference type="Pfam" id="PF04542">
    <property type="entry name" value="Sigma70_r2"/>
    <property type="match status" value="1"/>
</dbReference>
<evidence type="ECO:0000256" key="6">
    <source>
        <dbReference type="RuleBase" id="RU000716"/>
    </source>
</evidence>
<dbReference type="PANTHER" id="PTHR43133:SF60">
    <property type="entry name" value="RNA POLYMERASE SIGMA FACTOR SIGV"/>
    <property type="match status" value="1"/>
</dbReference>
<protein>
    <recommendedName>
        <fullName evidence="6">RNA polymerase sigma factor</fullName>
    </recommendedName>
</protein>